<dbReference type="InterPro" id="IPR054491">
    <property type="entry name" value="MGH1-like_GH"/>
</dbReference>
<evidence type="ECO:0000313" key="5">
    <source>
        <dbReference type="Proteomes" id="UP000238801"/>
    </source>
</evidence>
<dbReference type="GO" id="GO:0005975">
    <property type="term" value="P:carbohydrate metabolic process"/>
    <property type="evidence" value="ECO:0007669"/>
    <property type="project" value="InterPro"/>
</dbReference>
<dbReference type="Pfam" id="PF22422">
    <property type="entry name" value="MGH1-like_GH"/>
    <property type="match status" value="1"/>
</dbReference>
<dbReference type="OrthoDB" id="9759959at2"/>
<comment type="caution">
    <text evidence="4">The sequence shown here is derived from an EMBL/GenBank/DDBJ whole genome shotgun (WGS) entry which is preliminary data.</text>
</comment>
<dbReference type="InterPro" id="IPR012341">
    <property type="entry name" value="6hp_glycosidase-like_sf"/>
</dbReference>
<dbReference type="EMBL" id="PVTT01000003">
    <property type="protein sequence ID" value="PRY92085.1"/>
    <property type="molecule type" value="Genomic_DNA"/>
</dbReference>
<feature type="compositionally biased region" description="Basic and acidic residues" evidence="1">
    <location>
        <begin position="281"/>
        <end position="297"/>
    </location>
</feature>
<dbReference type="Pfam" id="PF14742">
    <property type="entry name" value="GDE_N_bis"/>
    <property type="match status" value="1"/>
</dbReference>
<dbReference type="InterPro" id="IPR032856">
    <property type="entry name" value="GDE_N_bis"/>
</dbReference>
<dbReference type="Proteomes" id="UP000238801">
    <property type="component" value="Unassembled WGS sequence"/>
</dbReference>
<feature type="domain" description="Putative glycogen debranching enzyme N-terminal" evidence="2">
    <location>
        <begin position="8"/>
        <end position="163"/>
    </location>
</feature>
<feature type="compositionally biased region" description="Low complexity" evidence="1">
    <location>
        <begin position="620"/>
        <end position="642"/>
    </location>
</feature>
<gene>
    <name evidence="4" type="ORF">BCF33_2785</name>
</gene>
<feature type="domain" description="Mannosylglycerate hydrolase MGH1-like glycoside hydrolase" evidence="3">
    <location>
        <begin position="376"/>
        <end position="552"/>
    </location>
</feature>
<evidence type="ECO:0000256" key="1">
    <source>
        <dbReference type="SAM" id="MobiDB-lite"/>
    </source>
</evidence>
<feature type="compositionally biased region" description="Pro residues" evidence="1">
    <location>
        <begin position="608"/>
        <end position="619"/>
    </location>
</feature>
<reference evidence="4 5" key="1">
    <citation type="submission" date="2018-03" db="EMBL/GenBank/DDBJ databases">
        <title>Genomic Encyclopedia of Archaeal and Bacterial Type Strains, Phase II (KMG-II): from individual species to whole genera.</title>
        <authorList>
            <person name="Goeker M."/>
        </authorList>
    </citation>
    <scope>NUCLEOTIDE SEQUENCE [LARGE SCALE GENOMIC DNA]</scope>
    <source>
        <strain evidence="4 5">DSM 29318</strain>
    </source>
</reference>
<name>A0A2T0WZL3_9RHOB</name>
<organism evidence="4 5">
    <name type="scientific">Hasllibacter halocynthiae</name>
    <dbReference type="NCBI Taxonomy" id="595589"/>
    <lineage>
        <taxon>Bacteria</taxon>
        <taxon>Pseudomonadati</taxon>
        <taxon>Pseudomonadota</taxon>
        <taxon>Alphaproteobacteria</taxon>
        <taxon>Rhodobacterales</taxon>
        <taxon>Roseobacteraceae</taxon>
        <taxon>Hasllibacter</taxon>
    </lineage>
</organism>
<evidence type="ECO:0000259" key="3">
    <source>
        <dbReference type="Pfam" id="PF22422"/>
    </source>
</evidence>
<dbReference type="SUPFAM" id="SSF48208">
    <property type="entry name" value="Six-hairpin glycosidases"/>
    <property type="match status" value="1"/>
</dbReference>
<feature type="region of interest" description="Disordered" evidence="1">
    <location>
        <begin position="602"/>
        <end position="651"/>
    </location>
</feature>
<feature type="region of interest" description="Disordered" evidence="1">
    <location>
        <begin position="274"/>
        <end position="297"/>
    </location>
</feature>
<dbReference type="InterPro" id="IPR008928">
    <property type="entry name" value="6-hairpin_glycosidase_sf"/>
</dbReference>
<evidence type="ECO:0000259" key="2">
    <source>
        <dbReference type="Pfam" id="PF14742"/>
    </source>
</evidence>
<proteinExistence type="predicted"/>
<dbReference type="AlphaFoldDB" id="A0A2T0WZL3"/>
<protein>
    <submittedName>
        <fullName evidence="4">Glycogen debranching enzyme</fullName>
    </submittedName>
</protein>
<keyword evidence="5" id="KW-1185">Reference proteome</keyword>
<sequence>MTARPLPLKCNRCFASLGPDAAAPAGAPGVAGVYLDDTRHLSRWEWGLPGFAPIAGSDGTATAERHLGRFRDHAQELRARRSLTLRPDGLDDVLELVNEDARPHEVRVRLHADADFRDVFEARGRDRRSIDRTPPRRDGWRWDYTAEDGLRSSTEVAFEGWTGDDAIRLAPGERRVLRVAARFASEASGTQATAPSAGWTPEALAARESGGGPLRRAFDDVEMLLLASPEGPQIAAGIPNFVTLFGRDALLTASFLLPSAPDLAAAALRGLARHQGTRQDPVTREAPGKIPHEVRTGELSRTGDIPFRRYYGTSDASALYVILMRDHARQSGDAALAHELKDHWRAALEWCRAERTPDGFLRYPAAEQGRGLLNNSWKDSDDSMSDAEGTLAEGRLAVVEIQGYLAAALDAGADLEEAVGGEPGALRQEAADLREAIDARFWNTRLGLHALALTEEGRQLDVASSNPGHLLWAGVLTPERAAEVAGRMMRPDLWSGWGLRTLSTQAPRYRPLSYHNGSVWPHDTGLFAVGLARYGLWDAFGRVAEALRDLAAHLPGRRLPELVGGYPREALPPLPYLETCSPQAWSAAALVAVERLSEGMAERLAPRSTPPASPAPPHSAPGAARTWPGAATRPTAASAFAGSPSGRSPAT</sequence>
<accession>A0A2T0WZL3</accession>
<evidence type="ECO:0000313" key="4">
    <source>
        <dbReference type="EMBL" id="PRY92085.1"/>
    </source>
</evidence>
<dbReference type="Gene3D" id="1.50.10.10">
    <property type="match status" value="1"/>
</dbReference>